<reference evidence="2" key="1">
    <citation type="submission" date="2017-01" db="EMBL/GenBank/DDBJ databases">
        <title>Novel pathways for hydrocarbon cycling and metabolic interdependencies in hydrothermal sediment communities.</title>
        <authorList>
            <person name="Dombrowski N."/>
            <person name="Seitz K."/>
            <person name="Teske A."/>
            <person name="Baker B."/>
        </authorList>
    </citation>
    <scope>NUCLEOTIDE SEQUENCE [LARGE SCALE GENOMIC DNA]</scope>
</reference>
<proteinExistence type="predicted"/>
<evidence type="ECO:0000313" key="1">
    <source>
        <dbReference type="EMBL" id="OPX18252.1"/>
    </source>
</evidence>
<accession>A0A1V4QG87</accession>
<organism evidence="1 2">
    <name type="scientific">candidate division WOR-3 bacterium 4484_100</name>
    <dbReference type="NCBI Taxonomy" id="1936077"/>
    <lineage>
        <taxon>Bacteria</taxon>
        <taxon>Bacteria division WOR-3</taxon>
    </lineage>
</organism>
<dbReference type="Proteomes" id="UP000191663">
    <property type="component" value="Unassembled WGS sequence"/>
</dbReference>
<protein>
    <recommendedName>
        <fullName evidence="3">DUF481 domain-containing protein</fullName>
    </recommendedName>
</protein>
<name>A0A1V4QG87_UNCW3</name>
<evidence type="ECO:0000313" key="2">
    <source>
        <dbReference type="Proteomes" id="UP000191663"/>
    </source>
</evidence>
<sequence>MENRKNIFWCLILILLPYSLSGFDIPLRFSGRAFLGKYLNSDTSRYNMDASVKLYCTVIEQGPFSFFLDYQDDLDMAHQKGGVSLDPRYAHYYITGGFNYLNKAIYIAGYLIHDCIHDIDYDTPGTPVFNRFRIRIAAPDFHPLLRLKSTKRFIWSIDLGAYPHWKYHGWDINAGGDYRYDILVKSRLSIFKNSLFGVELAPEFHFTWGDTSLYHQHLARLQLYYSNLSRRIGIECSYHLYNNDPIKNPDKLWILSVFVEF</sequence>
<dbReference type="EMBL" id="MUKB01000026">
    <property type="protein sequence ID" value="OPX18252.1"/>
    <property type="molecule type" value="Genomic_DNA"/>
</dbReference>
<comment type="caution">
    <text evidence="1">The sequence shown here is derived from an EMBL/GenBank/DDBJ whole genome shotgun (WGS) entry which is preliminary data.</text>
</comment>
<gene>
    <name evidence="1" type="ORF">BXT86_02020</name>
</gene>
<dbReference type="AlphaFoldDB" id="A0A1V4QG87"/>
<evidence type="ECO:0008006" key="3">
    <source>
        <dbReference type="Google" id="ProtNLM"/>
    </source>
</evidence>